<feature type="domain" description="C2H2-type" evidence="2">
    <location>
        <begin position="135"/>
        <end position="163"/>
    </location>
</feature>
<dbReference type="GO" id="GO:0008270">
    <property type="term" value="F:zinc ion binding"/>
    <property type="evidence" value="ECO:0007669"/>
    <property type="project" value="UniProtKB-KW"/>
</dbReference>
<keyword evidence="1" id="KW-0863">Zinc-finger</keyword>
<dbReference type="InterPro" id="IPR013087">
    <property type="entry name" value="Znf_C2H2_type"/>
</dbReference>
<evidence type="ECO:0000313" key="4">
    <source>
        <dbReference type="Proteomes" id="UP000553632"/>
    </source>
</evidence>
<accession>A0A7J6UKD8</accession>
<protein>
    <recommendedName>
        <fullName evidence="2">C2H2-type domain-containing protein</fullName>
    </recommendedName>
</protein>
<dbReference type="PROSITE" id="PS00028">
    <property type="entry name" value="ZINC_FINGER_C2H2_1"/>
    <property type="match status" value="1"/>
</dbReference>
<dbReference type="AlphaFoldDB" id="A0A7J6UKD8"/>
<name>A0A7J6UKD8_PEROL</name>
<dbReference type="EMBL" id="JABANO010002390">
    <property type="protein sequence ID" value="KAF4757663.1"/>
    <property type="molecule type" value="Genomic_DNA"/>
</dbReference>
<keyword evidence="4" id="KW-1185">Reference proteome</keyword>
<organism evidence="3 4">
    <name type="scientific">Perkinsus olseni</name>
    <name type="common">Perkinsus atlanticus</name>
    <dbReference type="NCBI Taxonomy" id="32597"/>
    <lineage>
        <taxon>Eukaryota</taxon>
        <taxon>Sar</taxon>
        <taxon>Alveolata</taxon>
        <taxon>Perkinsozoa</taxon>
        <taxon>Perkinsea</taxon>
        <taxon>Perkinsida</taxon>
        <taxon>Perkinsidae</taxon>
        <taxon>Perkinsus</taxon>
    </lineage>
</organism>
<dbReference type="SMART" id="SM00355">
    <property type="entry name" value="ZnF_C2H2"/>
    <property type="match status" value="2"/>
</dbReference>
<evidence type="ECO:0000259" key="2">
    <source>
        <dbReference type="PROSITE" id="PS50157"/>
    </source>
</evidence>
<proteinExistence type="predicted"/>
<reference evidence="3 4" key="1">
    <citation type="submission" date="2020-04" db="EMBL/GenBank/DDBJ databases">
        <title>Perkinsus olseni comparative genomics.</title>
        <authorList>
            <person name="Bogema D.R."/>
        </authorList>
    </citation>
    <scope>NUCLEOTIDE SEQUENCE [LARGE SCALE GENOMIC DNA]</scope>
    <source>
        <strain evidence="3 4">ATCC PRA-207</strain>
    </source>
</reference>
<keyword evidence="1" id="KW-0862">Zinc</keyword>
<evidence type="ECO:0000256" key="1">
    <source>
        <dbReference type="PROSITE-ProRule" id="PRU00042"/>
    </source>
</evidence>
<dbReference type="PROSITE" id="PS50157">
    <property type="entry name" value="ZINC_FINGER_C2H2_2"/>
    <property type="match status" value="1"/>
</dbReference>
<comment type="caution">
    <text evidence="3">The sequence shown here is derived from an EMBL/GenBank/DDBJ whole genome shotgun (WGS) entry which is preliminary data.</text>
</comment>
<sequence>MIDAVTGVPPRGGEYLRRTLDAEQYGYPNIAVTNEGVVGNQVVTPHLAYCLQYTTGGGSEVGGRSKQSWISRIVPDCEWISGGNSGGTKLILDTLKAKDYVKLRKAIKVQLKLHRSAPVPPKEIPSLVVDREKAEQCPLCDSCFNRVSDCNRHLRVAHAGATQRLPEEAQHRVLPTKEALASLKDNAGLIHCLDPMCSRSFRVAGWCRRHLAMAHGYVEESAANPNEVLRSAQESEIRSQELPIDL</sequence>
<gene>
    <name evidence="3" type="ORF">FOZ63_028659</name>
</gene>
<keyword evidence="1" id="KW-0479">Metal-binding</keyword>
<dbReference type="Gene3D" id="3.30.160.60">
    <property type="entry name" value="Classic Zinc Finger"/>
    <property type="match status" value="1"/>
</dbReference>
<evidence type="ECO:0000313" key="3">
    <source>
        <dbReference type="EMBL" id="KAF4757663.1"/>
    </source>
</evidence>
<dbReference type="Proteomes" id="UP000553632">
    <property type="component" value="Unassembled WGS sequence"/>
</dbReference>